<evidence type="ECO:0000256" key="4">
    <source>
        <dbReference type="ARBA" id="ARBA00022622"/>
    </source>
</evidence>
<comment type="subcellular location">
    <subcellularLocation>
        <location evidence="2">Cell membrane</location>
        <topology evidence="2">Lipid-anchor</topology>
        <topology evidence="2">GPI-anchor</topology>
    </subcellularLocation>
</comment>
<feature type="domain" description="Trypanosome variant surface glycoprotein A-type N-terminal" evidence="10">
    <location>
        <begin position="270"/>
        <end position="388"/>
    </location>
</feature>
<dbReference type="InterPro" id="IPR001812">
    <property type="entry name" value="Trypano_VSG_A_N_dom"/>
</dbReference>
<organism evidence="12">
    <name type="scientific">Trypanosoma brucei</name>
    <dbReference type="NCBI Taxonomy" id="5691"/>
    <lineage>
        <taxon>Eukaryota</taxon>
        <taxon>Discoba</taxon>
        <taxon>Euglenozoa</taxon>
        <taxon>Kinetoplastea</taxon>
        <taxon>Metakinetoplastina</taxon>
        <taxon>Trypanosomatida</taxon>
        <taxon>Trypanosomatidae</taxon>
        <taxon>Trypanosoma</taxon>
    </lineage>
</organism>
<keyword evidence="8" id="KW-0175">Coiled coil</keyword>
<dbReference type="InterPro" id="IPR019609">
    <property type="entry name" value="Variant_surf_glycoprt_trypan_C"/>
</dbReference>
<evidence type="ECO:0000256" key="1">
    <source>
        <dbReference type="ARBA" id="ARBA00002523"/>
    </source>
</evidence>
<feature type="signal peptide" evidence="9">
    <location>
        <begin position="1"/>
        <end position="18"/>
    </location>
</feature>
<sequence length="520" mass="56560">MRRIVLLFVNLLAHQTAAQGDHTRQETVATNACKAARTLQHIKQHVADQQRNKKSLVAAYPTAKRKLLAVLLVEPTAAIAGPAAAVLHSLEQQYSKLTSELAKLEEATNTSVSLLTELAEEQLQYARFLQAKVKDTDTGAGDIQQAADAQNIEVDDPQQRLANCADLEENERAATPTWLTQEKFTKLKLFELKAVPKGGAARAPLMCKRSGSQCATTNIAVPRNVPAGNNAGIVGGSIYKETEITASKLASGKFVDSSMTPEKWTTPTIKAQHAAQAIADWSTALAAVSSKIDVTNPEAFTNTPSFRESYTLATNKKIGKYDDSTDGEKAKNEIKKIYGESADEMRTKFWQKVENTPLPGAALGTDSSGTIKDITDDKTLARVLMFYTVQWSKKLAPAATAAADKSLSDDKCKTHATEKACKSDEQCDFDEKKDPKCFLKEGVTKDKKEGKDEKTDCSKLTTQTECEKANEGQTTKVCGWKGENTDGSDKGTYKCRDSSFLLSKHFALSVVSAAFVALLF</sequence>
<keyword evidence="7" id="KW-0449">Lipoprotein</keyword>
<accession>S5G6S7</accession>
<gene>
    <name evidence="12" type="primary">VSG</name>
</gene>
<evidence type="ECO:0000256" key="8">
    <source>
        <dbReference type="SAM" id="Coils"/>
    </source>
</evidence>
<dbReference type="Pfam" id="PF00913">
    <property type="entry name" value="Trypan_glycop"/>
    <property type="match status" value="1"/>
</dbReference>
<keyword evidence="5" id="KW-0472">Membrane</keyword>
<evidence type="ECO:0000313" key="12">
    <source>
        <dbReference type="EMBL" id="AGQ49940.1"/>
    </source>
</evidence>
<dbReference type="AlphaFoldDB" id="S5G6S7"/>
<feature type="coiled-coil region" evidence="8">
    <location>
        <begin position="87"/>
        <end position="124"/>
    </location>
</feature>
<dbReference type="GO" id="GO:0098552">
    <property type="term" value="C:side of membrane"/>
    <property type="evidence" value="ECO:0007669"/>
    <property type="project" value="UniProtKB-KW"/>
</dbReference>
<proteinExistence type="evidence at transcript level"/>
<keyword evidence="6" id="KW-0325">Glycoprotein</keyword>
<comment type="function">
    <text evidence="1">VSG forms a coat on the surface of the parasite. The trypanosome evades the immune response of the host by expressing a series of antigenically distinct VSGs from an estimated 1000 VSG genes.</text>
</comment>
<protein>
    <submittedName>
        <fullName evidence="12">Variant surface glycoprotein</fullName>
    </submittedName>
</protein>
<keyword evidence="4" id="KW-0336">GPI-anchor</keyword>
<evidence type="ECO:0000259" key="10">
    <source>
        <dbReference type="Pfam" id="PF00913"/>
    </source>
</evidence>
<evidence type="ECO:0000256" key="5">
    <source>
        <dbReference type="ARBA" id="ARBA00023136"/>
    </source>
</evidence>
<feature type="chain" id="PRO_5004528838" evidence="9">
    <location>
        <begin position="19"/>
        <end position="520"/>
    </location>
</feature>
<evidence type="ECO:0000256" key="6">
    <source>
        <dbReference type="ARBA" id="ARBA00023180"/>
    </source>
</evidence>
<evidence type="ECO:0000256" key="9">
    <source>
        <dbReference type="SAM" id="SignalP"/>
    </source>
</evidence>
<reference evidence="12" key="2">
    <citation type="submission" date="2013-01" db="EMBL/GenBank/DDBJ databases">
        <authorList>
            <person name="Hall J.P.J."/>
            <person name="Barry J.D."/>
        </authorList>
    </citation>
    <scope>NUCLEOTIDE SEQUENCE</scope>
    <source>
        <strain evidence="12">TREU927/4 GUTat 10.1</strain>
    </source>
</reference>
<name>S5G6S7_9TRYP</name>
<feature type="domain" description="Trypanosome variant surface glycoprotein C-terminal" evidence="11">
    <location>
        <begin position="412"/>
        <end position="519"/>
    </location>
</feature>
<dbReference type="Pfam" id="PF10659">
    <property type="entry name" value="Trypan_glycop_C"/>
    <property type="match status" value="1"/>
</dbReference>
<dbReference type="EMBL" id="KC434596">
    <property type="protein sequence ID" value="AGQ49940.1"/>
    <property type="molecule type" value="mRNA"/>
</dbReference>
<dbReference type="Gene3D" id="1.10.470.10">
    <property type="entry name" value="Variant Surface Glycoprotein, subunit A, domain 2"/>
    <property type="match status" value="1"/>
</dbReference>
<evidence type="ECO:0000259" key="11">
    <source>
        <dbReference type="Pfam" id="PF10659"/>
    </source>
</evidence>
<dbReference type="VEuPathDB" id="TriTrypDB:Tb427_000327600"/>
<reference evidence="12" key="1">
    <citation type="journal article" date="2013" name="PLoS Pathog.">
        <title>Mosaic VSGs and the Scale of Trypanosoma brucei Antigenic Variation.</title>
        <authorList>
            <person name="Hall J.P."/>
            <person name="Wang H."/>
            <person name="Barry J.D."/>
        </authorList>
    </citation>
    <scope>NUCLEOTIDE SEQUENCE</scope>
    <source>
        <strain evidence="12">TREU927/4 GUTat 10.1</strain>
    </source>
</reference>
<evidence type="ECO:0000256" key="3">
    <source>
        <dbReference type="ARBA" id="ARBA00022475"/>
    </source>
</evidence>
<evidence type="ECO:0000256" key="7">
    <source>
        <dbReference type="ARBA" id="ARBA00023288"/>
    </source>
</evidence>
<keyword evidence="3" id="KW-1003">Cell membrane</keyword>
<dbReference type="GO" id="GO:0005886">
    <property type="term" value="C:plasma membrane"/>
    <property type="evidence" value="ECO:0007669"/>
    <property type="project" value="UniProtKB-SubCell"/>
</dbReference>
<evidence type="ECO:0000256" key="2">
    <source>
        <dbReference type="ARBA" id="ARBA00004609"/>
    </source>
</evidence>
<dbReference type="GO" id="GO:0042783">
    <property type="term" value="P:symbiont-mediated evasion of host immune response"/>
    <property type="evidence" value="ECO:0007669"/>
    <property type="project" value="InterPro"/>
</dbReference>
<keyword evidence="9" id="KW-0732">Signal</keyword>
<dbReference type="SUPFAM" id="SSF58087">
    <property type="entry name" value="Variant surface glycoprotein (N-terminal domain)"/>
    <property type="match status" value="1"/>
</dbReference>